<evidence type="ECO:0000259" key="2">
    <source>
        <dbReference type="Pfam" id="PF20038"/>
    </source>
</evidence>
<dbReference type="AlphaFoldDB" id="A0A4S2EM47"/>
<comment type="caution">
    <text evidence="3">The sequence shown here is derived from an EMBL/GenBank/DDBJ whole genome shotgun (WGS) entry which is preliminary data.</text>
</comment>
<sequence length="86" mass="9914">MINLNSDEIMSAQEASRIWGKSESYVRISLRQNPDKWPEGSYRRFGKTIIVTVDGMEAVTGQKDPRKDKSEHLANKERTHSEHHTC</sequence>
<dbReference type="Proteomes" id="UP000306855">
    <property type="component" value="Unassembled WGS sequence"/>
</dbReference>
<accession>A0A4S2EM47</accession>
<evidence type="ECO:0000313" key="3">
    <source>
        <dbReference type="EMBL" id="TGY57219.1"/>
    </source>
</evidence>
<name>A0A4S2EM47_9LACO</name>
<dbReference type="InterPro" id="IPR045403">
    <property type="entry name" value="HTH_59_Firmicutes_type"/>
</dbReference>
<organism evidence="3 4">
    <name type="scientific">Ligilactobacillus murinus</name>
    <dbReference type="NCBI Taxonomy" id="1622"/>
    <lineage>
        <taxon>Bacteria</taxon>
        <taxon>Bacillati</taxon>
        <taxon>Bacillota</taxon>
        <taxon>Bacilli</taxon>
        <taxon>Lactobacillales</taxon>
        <taxon>Lactobacillaceae</taxon>
        <taxon>Ligilactobacillus</taxon>
    </lineage>
</organism>
<feature type="region of interest" description="Disordered" evidence="1">
    <location>
        <begin position="60"/>
        <end position="86"/>
    </location>
</feature>
<evidence type="ECO:0000313" key="4">
    <source>
        <dbReference type="Proteomes" id="UP000306855"/>
    </source>
</evidence>
<evidence type="ECO:0000256" key="1">
    <source>
        <dbReference type="SAM" id="MobiDB-lite"/>
    </source>
</evidence>
<dbReference type="EMBL" id="SRYK01000002">
    <property type="protein sequence ID" value="TGY57219.1"/>
    <property type="molecule type" value="Genomic_DNA"/>
</dbReference>
<gene>
    <name evidence="3" type="ORF">E5340_00700</name>
</gene>
<feature type="compositionally biased region" description="Basic and acidic residues" evidence="1">
    <location>
        <begin position="63"/>
        <end position="86"/>
    </location>
</feature>
<proteinExistence type="predicted"/>
<dbReference type="Pfam" id="PF20038">
    <property type="entry name" value="HTH_59"/>
    <property type="match status" value="1"/>
</dbReference>
<reference evidence="3 4" key="1">
    <citation type="submission" date="2019-04" db="EMBL/GenBank/DDBJ databases">
        <title>Microbes associate with the intestines of laboratory mice.</title>
        <authorList>
            <person name="Navarre W."/>
            <person name="Wong E."/>
            <person name="Huang K."/>
            <person name="Tropini C."/>
            <person name="Ng K."/>
            <person name="Yu B."/>
        </authorList>
    </citation>
    <scope>NUCLEOTIDE SEQUENCE [LARGE SCALE GENOMIC DNA]</scope>
    <source>
        <strain evidence="3 4">NM26_J9</strain>
    </source>
</reference>
<feature type="domain" description="Helix-turn-helix" evidence="2">
    <location>
        <begin position="6"/>
        <end position="63"/>
    </location>
</feature>
<protein>
    <recommendedName>
        <fullName evidence="2">Helix-turn-helix domain-containing protein</fullName>
    </recommendedName>
</protein>